<accession>A0A1V0UNI0</accession>
<dbReference type="Proteomes" id="UP000192727">
    <property type="component" value="Chromosome"/>
</dbReference>
<sequence>MNTCRNYRFIERDYWVKKVLSGSEHLHPEQVEQMMDDMENDWQDLTFRFCPDGSVTIIDNHTNQRVSPRDLSGAVLDFYIRKRIEFIRVSLEEKILQYA</sequence>
<protein>
    <submittedName>
        <fullName evidence="1">Uncharacterized protein</fullName>
    </submittedName>
</protein>
<dbReference type="EMBL" id="CP020557">
    <property type="protein sequence ID" value="ARF66734.1"/>
    <property type="molecule type" value="Genomic_DNA"/>
</dbReference>
<evidence type="ECO:0000313" key="2">
    <source>
        <dbReference type="Proteomes" id="UP000192727"/>
    </source>
</evidence>
<gene>
    <name evidence="1" type="ORF">B7C51_01265</name>
</gene>
<proteinExistence type="predicted"/>
<organism evidence="1 2">
    <name type="scientific">Paenibacillus larvae subsp. pulvifaciens</name>
    <dbReference type="NCBI Taxonomy" id="1477"/>
    <lineage>
        <taxon>Bacteria</taxon>
        <taxon>Bacillati</taxon>
        <taxon>Bacillota</taxon>
        <taxon>Bacilli</taxon>
        <taxon>Bacillales</taxon>
        <taxon>Paenibacillaceae</taxon>
        <taxon>Paenibacillus</taxon>
    </lineage>
</organism>
<dbReference type="AlphaFoldDB" id="A0A1V0UNI0"/>
<dbReference type="RefSeq" id="WP_036654439.1">
    <property type="nucleotide sequence ID" value="NZ_CP020557.1"/>
</dbReference>
<name>A0A1V0UNI0_9BACL</name>
<reference evidence="1 2" key="1">
    <citation type="submission" date="2017-03" db="EMBL/GenBank/DDBJ databases">
        <title>Paenibacillus larvae genome sequencing.</title>
        <authorList>
            <person name="Dingman D.W."/>
        </authorList>
    </citation>
    <scope>NUCLEOTIDE SEQUENCE [LARGE SCALE GENOMIC DNA]</scope>
    <source>
        <strain evidence="1 2">SAG 10367</strain>
    </source>
</reference>
<evidence type="ECO:0000313" key="1">
    <source>
        <dbReference type="EMBL" id="ARF66734.1"/>
    </source>
</evidence>